<dbReference type="EMBL" id="QQTP01000001">
    <property type="protein sequence ID" value="RDJ29824.1"/>
    <property type="molecule type" value="Genomic_DNA"/>
</dbReference>
<comment type="caution">
    <text evidence="1">The sequence shown here is derived from an EMBL/GenBank/DDBJ whole genome shotgun (WGS) entry which is preliminary data.</text>
</comment>
<evidence type="ECO:0000313" key="2">
    <source>
        <dbReference type="Proteomes" id="UP000255207"/>
    </source>
</evidence>
<proteinExistence type="predicted"/>
<evidence type="ECO:0008006" key="3">
    <source>
        <dbReference type="Google" id="ProtNLM"/>
    </source>
</evidence>
<reference evidence="2" key="1">
    <citation type="submission" date="2018-07" db="EMBL/GenBank/DDBJ databases">
        <authorList>
            <person name="Safronova V.I."/>
            <person name="Chirak E.R."/>
            <person name="Sazanova A.L."/>
        </authorList>
    </citation>
    <scope>NUCLEOTIDE SEQUENCE [LARGE SCALE GENOMIC DNA]</scope>
    <source>
        <strain evidence="2">RCAM04685</strain>
    </source>
</reference>
<dbReference type="RefSeq" id="WP_114827936.1">
    <property type="nucleotide sequence ID" value="NZ_QQTO01000019.1"/>
</dbReference>
<name>A0A370LCX9_9HYPH</name>
<gene>
    <name evidence="1" type="ORF">DWE98_04665</name>
</gene>
<evidence type="ECO:0000313" key="1">
    <source>
        <dbReference type="EMBL" id="RDJ29824.1"/>
    </source>
</evidence>
<keyword evidence="2" id="KW-1185">Reference proteome</keyword>
<dbReference type="Gene3D" id="3.10.129.10">
    <property type="entry name" value="Hotdog Thioesterase"/>
    <property type="match status" value="1"/>
</dbReference>
<dbReference type="SUPFAM" id="SSF54637">
    <property type="entry name" value="Thioesterase/thiol ester dehydrase-isomerase"/>
    <property type="match status" value="1"/>
</dbReference>
<dbReference type="Proteomes" id="UP000255207">
    <property type="component" value="Unassembled WGS sequence"/>
</dbReference>
<dbReference type="AlphaFoldDB" id="A0A370LCX9"/>
<sequence length="147" mass="16385">MATGKYVSDLEVGDRIGPLEYTMSAFVVREYSHANELHHDFLQGVDRPIAPPTLVHLDKLRLYRHGCPLGTGPSARIHYEYDATIHAEVPVGEKLSVSGEVVERYQKKGRDYVVMTIDLRRASDGKLLIAYRDTAILAFRGEDSAAA</sequence>
<dbReference type="InterPro" id="IPR029069">
    <property type="entry name" value="HotDog_dom_sf"/>
</dbReference>
<accession>A0A370LCX9</accession>
<organism evidence="1 2">
    <name type="scientific">Bosea caraganae</name>
    <dbReference type="NCBI Taxonomy" id="2763117"/>
    <lineage>
        <taxon>Bacteria</taxon>
        <taxon>Pseudomonadati</taxon>
        <taxon>Pseudomonadota</taxon>
        <taxon>Alphaproteobacteria</taxon>
        <taxon>Hyphomicrobiales</taxon>
        <taxon>Boseaceae</taxon>
        <taxon>Bosea</taxon>
    </lineage>
</organism>
<protein>
    <recommendedName>
        <fullName evidence="3">N-terminal of MaoC-like dehydratase domain-containing protein</fullName>
    </recommendedName>
</protein>
<dbReference type="OrthoDB" id="7264508at2"/>